<comment type="function">
    <text evidence="10">Ubiquitin-like protein involved in autophagic vesicle formation.</text>
</comment>
<evidence type="ECO:0000256" key="1">
    <source>
        <dbReference type="ARBA" id="ARBA00004477"/>
    </source>
</evidence>
<reference evidence="13" key="1">
    <citation type="submission" date="2016-04" db="UniProtKB">
        <authorList>
            <consortium name="WormBaseParasite"/>
        </authorList>
    </citation>
    <scope>IDENTIFICATION</scope>
</reference>
<keyword evidence="4 10" id="KW-0833">Ubl conjugation pathway</keyword>
<keyword evidence="12" id="KW-1185">Reference proteome</keyword>
<dbReference type="Pfam" id="PF04110">
    <property type="entry name" value="APG12"/>
    <property type="match status" value="1"/>
</dbReference>
<dbReference type="PANTHER" id="PTHR13385">
    <property type="entry name" value="AUTOPHAGY PROTEIN 12"/>
    <property type="match status" value="1"/>
</dbReference>
<dbReference type="Gene3D" id="3.10.20.90">
    <property type="entry name" value="Phosphatidylinositol 3-kinase Catalytic Subunit, Chain A, domain 1"/>
    <property type="match status" value="1"/>
</dbReference>
<evidence type="ECO:0000256" key="2">
    <source>
        <dbReference type="ARBA" id="ARBA00022499"/>
    </source>
</evidence>
<dbReference type="Proteomes" id="UP000046393">
    <property type="component" value="Unplaced"/>
</dbReference>
<evidence type="ECO:0000256" key="11">
    <source>
        <dbReference type="SAM" id="Phobius"/>
    </source>
</evidence>
<keyword evidence="8 10" id="KW-0072">Autophagy</keyword>
<keyword evidence="2 10" id="KW-1017">Isopeptide bond</keyword>
<keyword evidence="5" id="KW-0256">Endoplasmic reticulum</keyword>
<protein>
    <recommendedName>
        <fullName evidence="10">Ubiquitin-like protein ATG12</fullName>
    </recommendedName>
</protein>
<keyword evidence="7 11" id="KW-1133">Transmembrane helix</keyword>
<dbReference type="PANTHER" id="PTHR13385:SF0">
    <property type="entry name" value="UBIQUITIN-LIKE PROTEIN ATG12"/>
    <property type="match status" value="1"/>
</dbReference>
<evidence type="ECO:0000256" key="10">
    <source>
        <dbReference type="RuleBase" id="RU361201"/>
    </source>
</evidence>
<evidence type="ECO:0000256" key="9">
    <source>
        <dbReference type="ARBA" id="ARBA00023136"/>
    </source>
</evidence>
<dbReference type="STRING" id="451379.A0A158R581"/>
<dbReference type="WBParaSite" id="SMUV_0000576501-mRNA-1">
    <property type="protein sequence ID" value="SMUV_0000576501-mRNA-1"/>
    <property type="gene ID" value="SMUV_0000576501"/>
</dbReference>
<evidence type="ECO:0000256" key="6">
    <source>
        <dbReference type="ARBA" id="ARBA00022919"/>
    </source>
</evidence>
<accession>A0A158R581</accession>
<keyword evidence="6" id="KW-0443">Lipid metabolism</keyword>
<feature type="transmembrane region" description="Helical" evidence="11">
    <location>
        <begin position="50"/>
        <end position="76"/>
    </location>
</feature>
<evidence type="ECO:0000256" key="4">
    <source>
        <dbReference type="ARBA" id="ARBA00022786"/>
    </source>
</evidence>
<dbReference type="GO" id="GO:0000421">
    <property type="term" value="C:autophagosome membrane"/>
    <property type="evidence" value="ECO:0007669"/>
    <property type="project" value="TreeGrafter"/>
</dbReference>
<dbReference type="InterPro" id="IPR024512">
    <property type="entry name" value="Ser_palmitoyltrfase_ssu-like"/>
</dbReference>
<dbReference type="GO" id="GO:0000045">
    <property type="term" value="P:autophagosome assembly"/>
    <property type="evidence" value="ECO:0007669"/>
    <property type="project" value="InterPro"/>
</dbReference>
<dbReference type="InterPro" id="IPR007242">
    <property type="entry name" value="Atg12"/>
</dbReference>
<comment type="subcellular location">
    <subcellularLocation>
        <location evidence="1">Endoplasmic reticulum membrane</location>
        <topology evidence="1">Multi-pass membrane protein</topology>
    </subcellularLocation>
</comment>
<dbReference type="GO" id="GO:0000422">
    <property type="term" value="P:autophagy of mitochondrion"/>
    <property type="evidence" value="ECO:0007669"/>
    <property type="project" value="TreeGrafter"/>
</dbReference>
<comment type="similarity">
    <text evidence="10">Belongs to the ATG12 family.</text>
</comment>
<dbReference type="SUPFAM" id="SSF54236">
    <property type="entry name" value="Ubiquitin-like"/>
    <property type="match status" value="1"/>
</dbReference>
<dbReference type="Pfam" id="PF11779">
    <property type="entry name" value="SPT_ssu-like"/>
    <property type="match status" value="1"/>
</dbReference>
<dbReference type="AlphaFoldDB" id="A0A158R581"/>
<keyword evidence="6" id="KW-0746">Sphingolipid metabolism</keyword>
<dbReference type="GO" id="GO:0006665">
    <property type="term" value="P:sphingolipid metabolic process"/>
    <property type="evidence" value="ECO:0007669"/>
    <property type="project" value="UniProtKB-KW"/>
</dbReference>
<dbReference type="GO" id="GO:0061723">
    <property type="term" value="P:glycophagy"/>
    <property type="evidence" value="ECO:0007669"/>
    <property type="project" value="TreeGrafter"/>
</dbReference>
<proteinExistence type="inferred from homology"/>
<dbReference type="GO" id="GO:0005789">
    <property type="term" value="C:endoplasmic reticulum membrane"/>
    <property type="evidence" value="ECO:0007669"/>
    <property type="project" value="UniProtKB-SubCell"/>
</dbReference>
<comment type="subunit">
    <text evidence="10">Forms a conjugate with ATG5.</text>
</comment>
<evidence type="ECO:0000313" key="12">
    <source>
        <dbReference type="Proteomes" id="UP000046393"/>
    </source>
</evidence>
<dbReference type="CDD" id="cd01612">
    <property type="entry name" value="Ubl_ATG12"/>
    <property type="match status" value="1"/>
</dbReference>
<keyword evidence="9 11" id="KW-0472">Membrane</keyword>
<dbReference type="GO" id="GO:0019776">
    <property type="term" value="F:Atg8-family ligase activity"/>
    <property type="evidence" value="ECO:0007669"/>
    <property type="project" value="TreeGrafter"/>
</dbReference>
<evidence type="ECO:0000256" key="7">
    <source>
        <dbReference type="ARBA" id="ARBA00022989"/>
    </source>
</evidence>
<dbReference type="GO" id="GO:0034727">
    <property type="term" value="P:piecemeal microautophagy of the nucleus"/>
    <property type="evidence" value="ECO:0007669"/>
    <property type="project" value="TreeGrafter"/>
</dbReference>
<evidence type="ECO:0000313" key="13">
    <source>
        <dbReference type="WBParaSite" id="SMUV_0000576501-mRNA-1"/>
    </source>
</evidence>
<keyword evidence="3 11" id="KW-0812">Transmembrane</keyword>
<evidence type="ECO:0000256" key="3">
    <source>
        <dbReference type="ARBA" id="ARBA00022692"/>
    </source>
</evidence>
<dbReference type="GO" id="GO:0034045">
    <property type="term" value="C:phagophore assembly site membrane"/>
    <property type="evidence" value="ECO:0007669"/>
    <property type="project" value="TreeGrafter"/>
</dbReference>
<dbReference type="GO" id="GO:0034274">
    <property type="term" value="C:Atg12-Atg5-Atg16 complex"/>
    <property type="evidence" value="ECO:0007669"/>
    <property type="project" value="TreeGrafter"/>
</dbReference>
<organism evidence="12 13">
    <name type="scientific">Syphacia muris</name>
    <dbReference type="NCBI Taxonomy" id="451379"/>
    <lineage>
        <taxon>Eukaryota</taxon>
        <taxon>Metazoa</taxon>
        <taxon>Ecdysozoa</taxon>
        <taxon>Nematoda</taxon>
        <taxon>Chromadorea</taxon>
        <taxon>Rhabditida</taxon>
        <taxon>Spirurina</taxon>
        <taxon>Oxyuridomorpha</taxon>
        <taxon>Oxyuroidea</taxon>
        <taxon>Oxyuridae</taxon>
        <taxon>Syphacia</taxon>
    </lineage>
</organism>
<sequence>MLSRCRFEIVFGLFLDKQLLKVSVSHGLDWYYLQYILVTGLYMLEPWERAIFNCFVVGCATIALYFLTKSLFLICYKYSLDLMDGKVEILLKAVGGAPIMKQSRFFVNEYTTVAELMSNIRKILKLEINDSLFLYVNQCFAPSPDQTMVNLRNCFATGITELVLHYSLTSAWG</sequence>
<evidence type="ECO:0000256" key="8">
    <source>
        <dbReference type="ARBA" id="ARBA00023006"/>
    </source>
</evidence>
<dbReference type="InterPro" id="IPR029071">
    <property type="entry name" value="Ubiquitin-like_domsf"/>
</dbReference>
<evidence type="ECO:0000256" key="5">
    <source>
        <dbReference type="ARBA" id="ARBA00022824"/>
    </source>
</evidence>
<dbReference type="GO" id="GO:0097352">
    <property type="term" value="P:autophagosome maturation"/>
    <property type="evidence" value="ECO:0007669"/>
    <property type="project" value="TreeGrafter"/>
</dbReference>
<name>A0A158R581_9BILA</name>